<proteinExistence type="predicted"/>
<accession>A0A370HT41</accession>
<dbReference type="AlphaFoldDB" id="A0A370HT41"/>
<sequence>MRLALGVLGTLLMAACDSGTEELAPVSSTRVVQRPYLPAPPGTVPRGTAAQFAALAPPGPQRTPELVSRGHERFMIFCSPCHGVSGRGDGRVVSRGFPAPPTYHQERIRALSPAQIVTVITEGKGLMASYADRVLPEDRWAIAHFVKELQAREGASSTGRESAVP</sequence>
<dbReference type="Proteomes" id="UP000254925">
    <property type="component" value="Unassembled WGS sequence"/>
</dbReference>
<dbReference type="PANTHER" id="PTHR40394">
    <property type="entry name" value="LIPOPROTEIN-RELATED"/>
    <property type="match status" value="1"/>
</dbReference>
<dbReference type="InterPro" id="IPR009056">
    <property type="entry name" value="Cyt_c-like_dom"/>
</dbReference>
<dbReference type="Gene3D" id="1.10.760.10">
    <property type="entry name" value="Cytochrome c-like domain"/>
    <property type="match status" value="1"/>
</dbReference>
<dbReference type="PROSITE" id="PS51257">
    <property type="entry name" value="PROKAR_LIPOPROTEIN"/>
    <property type="match status" value="1"/>
</dbReference>
<evidence type="ECO:0000313" key="6">
    <source>
        <dbReference type="EMBL" id="RDI61121.1"/>
    </source>
</evidence>
<evidence type="ECO:0000256" key="2">
    <source>
        <dbReference type="ARBA" id="ARBA00022723"/>
    </source>
</evidence>
<dbReference type="Pfam" id="PF13442">
    <property type="entry name" value="Cytochrome_CBB3"/>
    <property type="match status" value="1"/>
</dbReference>
<dbReference type="GO" id="GO:0020037">
    <property type="term" value="F:heme binding"/>
    <property type="evidence" value="ECO:0007669"/>
    <property type="project" value="InterPro"/>
</dbReference>
<reference evidence="6 7" key="1">
    <citation type="submission" date="2018-07" db="EMBL/GenBank/DDBJ databases">
        <title>Genomic Encyclopedia of Type Strains, Phase IV (KMG-IV): sequencing the most valuable type-strain genomes for metagenomic binning, comparative biology and taxonomic classification.</title>
        <authorList>
            <person name="Goeker M."/>
        </authorList>
    </citation>
    <scope>NUCLEOTIDE SEQUENCE [LARGE SCALE GENOMIC DNA]</scope>
    <source>
        <strain evidence="6 7">DSM 14364</strain>
    </source>
</reference>
<evidence type="ECO:0000259" key="5">
    <source>
        <dbReference type="PROSITE" id="PS51007"/>
    </source>
</evidence>
<keyword evidence="7" id="KW-1185">Reference proteome</keyword>
<keyword evidence="2 4" id="KW-0479">Metal-binding</keyword>
<dbReference type="RefSeq" id="WP_245571570.1">
    <property type="nucleotide sequence ID" value="NZ_QQBB01000002.1"/>
</dbReference>
<keyword evidence="1 4" id="KW-0349">Heme</keyword>
<gene>
    <name evidence="6" type="ORF">DES45_102516</name>
</gene>
<dbReference type="GO" id="GO:0046872">
    <property type="term" value="F:metal ion binding"/>
    <property type="evidence" value="ECO:0007669"/>
    <property type="project" value="UniProtKB-KW"/>
</dbReference>
<dbReference type="GO" id="GO:0009055">
    <property type="term" value="F:electron transfer activity"/>
    <property type="evidence" value="ECO:0007669"/>
    <property type="project" value="InterPro"/>
</dbReference>
<dbReference type="PROSITE" id="PS51007">
    <property type="entry name" value="CYTC"/>
    <property type="match status" value="1"/>
</dbReference>
<feature type="domain" description="Cytochrome c" evidence="5">
    <location>
        <begin position="65"/>
        <end position="150"/>
    </location>
</feature>
<organism evidence="6 7">
    <name type="scientific">Microvirga subterranea</name>
    <dbReference type="NCBI Taxonomy" id="186651"/>
    <lineage>
        <taxon>Bacteria</taxon>
        <taxon>Pseudomonadati</taxon>
        <taxon>Pseudomonadota</taxon>
        <taxon>Alphaproteobacteria</taxon>
        <taxon>Hyphomicrobiales</taxon>
        <taxon>Methylobacteriaceae</taxon>
        <taxon>Microvirga</taxon>
    </lineage>
</organism>
<dbReference type="EMBL" id="QQBB01000002">
    <property type="protein sequence ID" value="RDI61121.1"/>
    <property type="molecule type" value="Genomic_DNA"/>
</dbReference>
<keyword evidence="3 4" id="KW-0408">Iron</keyword>
<name>A0A370HT41_9HYPH</name>
<protein>
    <submittedName>
        <fullName evidence="6">Cbb3-type cytochrome c oxidase subunit III</fullName>
    </submittedName>
</protein>
<dbReference type="PANTHER" id="PTHR40394:SF2">
    <property type="entry name" value="QUINOL:CYTOCHROME C OXIDOREDUCTASE MEMBRANE PROTEIN"/>
    <property type="match status" value="1"/>
</dbReference>
<evidence type="ECO:0000256" key="4">
    <source>
        <dbReference type="PROSITE-ProRule" id="PRU00433"/>
    </source>
</evidence>
<evidence type="ECO:0000313" key="7">
    <source>
        <dbReference type="Proteomes" id="UP000254925"/>
    </source>
</evidence>
<evidence type="ECO:0000256" key="3">
    <source>
        <dbReference type="ARBA" id="ARBA00023004"/>
    </source>
</evidence>
<comment type="caution">
    <text evidence="6">The sequence shown here is derived from an EMBL/GenBank/DDBJ whole genome shotgun (WGS) entry which is preliminary data.</text>
</comment>
<dbReference type="SUPFAM" id="SSF46626">
    <property type="entry name" value="Cytochrome c"/>
    <property type="match status" value="1"/>
</dbReference>
<evidence type="ECO:0000256" key="1">
    <source>
        <dbReference type="ARBA" id="ARBA00022617"/>
    </source>
</evidence>
<dbReference type="InterPro" id="IPR036909">
    <property type="entry name" value="Cyt_c-like_dom_sf"/>
</dbReference>